<dbReference type="Pfam" id="PF00717">
    <property type="entry name" value="Peptidase_S24"/>
    <property type="match status" value="1"/>
</dbReference>
<dbReference type="Gene3D" id="2.10.109.10">
    <property type="entry name" value="Umud Fragment, subunit A"/>
    <property type="match status" value="1"/>
</dbReference>
<dbReference type="PANTHER" id="PTHR33516:SF2">
    <property type="entry name" value="LEXA REPRESSOR-RELATED"/>
    <property type="match status" value="1"/>
</dbReference>
<dbReference type="GO" id="GO:0006281">
    <property type="term" value="P:DNA repair"/>
    <property type="evidence" value="ECO:0007669"/>
    <property type="project" value="UniProtKB-UniRule"/>
</dbReference>
<keyword evidence="11 12" id="KW-0742">SOS response</keyword>
<keyword evidence="6 12" id="KW-0068">Autocatalytic cleavage</keyword>
<dbReference type="InterPro" id="IPR015927">
    <property type="entry name" value="Peptidase_S24_S26A/B/C"/>
</dbReference>
<evidence type="ECO:0000256" key="2">
    <source>
        <dbReference type="ARBA" id="ARBA00022491"/>
    </source>
</evidence>
<sequence>MKRISDKQRTILETIYQEIQSNGYPPTVREIASAVGLASTSTVHGHLARLESNGYLIKDASKTRALELTDKALELVGAQPQSIPLLGRVAAGNPILAVEEATDYYPIPEPLKRYDPSQLYMLEIAGESMVNIGIMDGDIVTVLRQSSANNGDIVIAMTDDDEATCKTFFKKPDHFILRPENDNMDDIILNSVTILGKVVALFREF</sequence>
<evidence type="ECO:0000259" key="15">
    <source>
        <dbReference type="Pfam" id="PF01726"/>
    </source>
</evidence>
<keyword evidence="5 12" id="KW-0378">Hydrolase</keyword>
<proteinExistence type="inferred from homology"/>
<feature type="domain" description="LexA repressor DNA-binding" evidence="15">
    <location>
        <begin position="1"/>
        <end position="65"/>
    </location>
</feature>
<dbReference type="FunFam" id="2.10.109.10:FF:000001">
    <property type="entry name" value="LexA repressor"/>
    <property type="match status" value="1"/>
</dbReference>
<evidence type="ECO:0000256" key="6">
    <source>
        <dbReference type="ARBA" id="ARBA00022813"/>
    </source>
</evidence>
<keyword evidence="4 12" id="KW-0227">DNA damage</keyword>
<protein>
    <recommendedName>
        <fullName evidence="12">LexA repressor</fullName>
        <ecNumber evidence="12">3.4.21.88</ecNumber>
    </recommendedName>
</protein>
<dbReference type="HAMAP" id="MF_00015">
    <property type="entry name" value="LexA"/>
    <property type="match status" value="1"/>
</dbReference>
<comment type="caution">
    <text evidence="16">The sequence shown here is derived from an EMBL/GenBank/DDBJ whole genome shotgun (WGS) entry which is preliminary data.</text>
</comment>
<evidence type="ECO:0000256" key="7">
    <source>
        <dbReference type="ARBA" id="ARBA00023015"/>
    </source>
</evidence>
<feature type="DNA-binding region" description="H-T-H motif" evidence="12">
    <location>
        <begin position="28"/>
        <end position="48"/>
    </location>
</feature>
<dbReference type="GO" id="GO:0004252">
    <property type="term" value="F:serine-type endopeptidase activity"/>
    <property type="evidence" value="ECO:0007669"/>
    <property type="project" value="UniProtKB-UniRule"/>
</dbReference>
<evidence type="ECO:0000259" key="14">
    <source>
        <dbReference type="Pfam" id="PF00717"/>
    </source>
</evidence>
<dbReference type="InterPro" id="IPR006199">
    <property type="entry name" value="LexA_DNA-bd_dom"/>
</dbReference>
<evidence type="ECO:0000256" key="10">
    <source>
        <dbReference type="ARBA" id="ARBA00023204"/>
    </source>
</evidence>
<keyword evidence="3 12" id="KW-0235">DNA replication</keyword>
<dbReference type="PANTHER" id="PTHR33516">
    <property type="entry name" value="LEXA REPRESSOR"/>
    <property type="match status" value="1"/>
</dbReference>
<comment type="function">
    <text evidence="12">Represses a number of genes involved in the response to DNA damage (SOS response), including recA and lexA. In the presence of single-stranded DNA, RecA interacts with LexA causing an autocatalytic cleavage which disrupts the DNA-binding part of LexA, leading to derepression of the SOS regulon and eventually DNA repair.</text>
</comment>
<feature type="active site" description="For autocatalytic cleavage activity" evidence="12">
    <location>
        <position position="128"/>
    </location>
</feature>
<dbReference type="EC" id="3.4.21.88" evidence="12"/>
<gene>
    <name evidence="12" type="primary">lexA</name>
    <name evidence="16" type="ORF">CYJ57_02300</name>
</gene>
<feature type="active site" description="For autocatalytic cleavage activity" evidence="12">
    <location>
        <position position="166"/>
    </location>
</feature>
<dbReference type="GO" id="GO:0006508">
    <property type="term" value="P:proteolysis"/>
    <property type="evidence" value="ECO:0007669"/>
    <property type="project" value="InterPro"/>
</dbReference>
<evidence type="ECO:0000256" key="4">
    <source>
        <dbReference type="ARBA" id="ARBA00022763"/>
    </source>
</evidence>
<dbReference type="NCBIfam" id="TIGR00498">
    <property type="entry name" value="lexA"/>
    <property type="match status" value="1"/>
</dbReference>
<dbReference type="CDD" id="cd00090">
    <property type="entry name" value="HTH_ARSR"/>
    <property type="match status" value="1"/>
</dbReference>
<dbReference type="GO" id="GO:0006260">
    <property type="term" value="P:DNA replication"/>
    <property type="evidence" value="ECO:0007669"/>
    <property type="project" value="UniProtKB-UniRule"/>
</dbReference>
<comment type="similarity">
    <text evidence="1 12 13">Belongs to the peptidase S24 family.</text>
</comment>
<evidence type="ECO:0000256" key="3">
    <source>
        <dbReference type="ARBA" id="ARBA00022705"/>
    </source>
</evidence>
<evidence type="ECO:0000256" key="13">
    <source>
        <dbReference type="RuleBase" id="RU003991"/>
    </source>
</evidence>
<dbReference type="SUPFAM" id="SSF51306">
    <property type="entry name" value="LexA/Signal peptidase"/>
    <property type="match status" value="1"/>
</dbReference>
<reference evidence="16 17" key="1">
    <citation type="submission" date="2017-12" db="EMBL/GenBank/DDBJ databases">
        <title>Phylogenetic diversity of female urinary microbiome.</title>
        <authorList>
            <person name="Thomas-White K."/>
            <person name="Wolfe A.J."/>
        </authorList>
    </citation>
    <scope>NUCLEOTIDE SEQUENCE [LARGE SCALE GENOMIC DNA]</scope>
    <source>
        <strain evidence="16 17">UMB0898</strain>
    </source>
</reference>
<feature type="site" description="Cleavage; by autolysis" evidence="12">
    <location>
        <begin position="91"/>
        <end position="92"/>
    </location>
</feature>
<evidence type="ECO:0000256" key="12">
    <source>
        <dbReference type="HAMAP-Rule" id="MF_00015"/>
    </source>
</evidence>
<dbReference type="CDD" id="cd06529">
    <property type="entry name" value="S24_LexA-like"/>
    <property type="match status" value="1"/>
</dbReference>
<comment type="catalytic activity">
    <reaction evidence="12">
        <text>Hydrolysis of Ala-|-Gly bond in repressor LexA.</text>
        <dbReference type="EC" id="3.4.21.88"/>
    </reaction>
</comment>
<organism evidence="16 17">
    <name type="scientific">Falseniella ignava</name>
    <dbReference type="NCBI Taxonomy" id="137730"/>
    <lineage>
        <taxon>Bacteria</taxon>
        <taxon>Bacillati</taxon>
        <taxon>Bacillota</taxon>
        <taxon>Bacilli</taxon>
        <taxon>Lactobacillales</taxon>
        <taxon>Aerococcaceae</taxon>
        <taxon>Falseniella</taxon>
    </lineage>
</organism>
<dbReference type="AlphaFoldDB" id="A0A2I1K403"/>
<dbReference type="InterPro" id="IPR036390">
    <property type="entry name" value="WH_DNA-bd_sf"/>
</dbReference>
<dbReference type="GO" id="GO:0009432">
    <property type="term" value="P:SOS response"/>
    <property type="evidence" value="ECO:0007669"/>
    <property type="project" value="UniProtKB-UniRule"/>
</dbReference>
<evidence type="ECO:0000256" key="9">
    <source>
        <dbReference type="ARBA" id="ARBA00023163"/>
    </source>
</evidence>
<keyword evidence="10 12" id="KW-0234">DNA repair</keyword>
<dbReference type="OrthoDB" id="9802364at2"/>
<dbReference type="InterPro" id="IPR039418">
    <property type="entry name" value="LexA-like"/>
</dbReference>
<evidence type="ECO:0000256" key="1">
    <source>
        <dbReference type="ARBA" id="ARBA00007484"/>
    </source>
</evidence>
<feature type="domain" description="Peptidase S24/S26A/S26B/S26C" evidence="14">
    <location>
        <begin position="84"/>
        <end position="199"/>
    </location>
</feature>
<dbReference type="GO" id="GO:0045892">
    <property type="term" value="P:negative regulation of DNA-templated transcription"/>
    <property type="evidence" value="ECO:0007669"/>
    <property type="project" value="UniProtKB-UniRule"/>
</dbReference>
<evidence type="ECO:0000313" key="17">
    <source>
        <dbReference type="Proteomes" id="UP000234384"/>
    </source>
</evidence>
<evidence type="ECO:0000313" key="16">
    <source>
        <dbReference type="EMBL" id="PKY90285.1"/>
    </source>
</evidence>
<dbReference type="InterPro" id="IPR011991">
    <property type="entry name" value="ArsR-like_HTH"/>
</dbReference>
<keyword evidence="7 12" id="KW-0805">Transcription regulation</keyword>
<dbReference type="Gene3D" id="1.10.10.10">
    <property type="entry name" value="Winged helix-like DNA-binding domain superfamily/Winged helix DNA-binding domain"/>
    <property type="match status" value="1"/>
</dbReference>
<dbReference type="EMBL" id="PKHE01000004">
    <property type="protein sequence ID" value="PKY90285.1"/>
    <property type="molecule type" value="Genomic_DNA"/>
</dbReference>
<dbReference type="InterPro" id="IPR036286">
    <property type="entry name" value="LexA/Signal_pep-like_sf"/>
</dbReference>
<comment type="subunit">
    <text evidence="12">Homodimer.</text>
</comment>
<keyword evidence="9 12" id="KW-0804">Transcription</keyword>
<keyword evidence="8 12" id="KW-0238">DNA-binding</keyword>
<dbReference type="Proteomes" id="UP000234384">
    <property type="component" value="Unassembled WGS sequence"/>
</dbReference>
<keyword evidence="2 12" id="KW-0678">Repressor</keyword>
<dbReference type="SUPFAM" id="SSF46785">
    <property type="entry name" value="Winged helix' DNA-binding domain"/>
    <property type="match status" value="1"/>
</dbReference>
<dbReference type="RefSeq" id="WP_101953915.1">
    <property type="nucleotide sequence ID" value="NZ_PKHE01000004.1"/>
</dbReference>
<evidence type="ECO:0000256" key="5">
    <source>
        <dbReference type="ARBA" id="ARBA00022801"/>
    </source>
</evidence>
<dbReference type="Pfam" id="PF01726">
    <property type="entry name" value="LexA_DNA_bind"/>
    <property type="match status" value="1"/>
</dbReference>
<dbReference type="PRINTS" id="PR00726">
    <property type="entry name" value="LEXASERPTASE"/>
</dbReference>
<dbReference type="GO" id="GO:0003677">
    <property type="term" value="F:DNA binding"/>
    <property type="evidence" value="ECO:0007669"/>
    <property type="project" value="UniProtKB-UniRule"/>
</dbReference>
<dbReference type="InterPro" id="IPR006200">
    <property type="entry name" value="LexA"/>
</dbReference>
<dbReference type="InterPro" id="IPR006197">
    <property type="entry name" value="Peptidase_S24_LexA"/>
</dbReference>
<dbReference type="InterPro" id="IPR050077">
    <property type="entry name" value="LexA_repressor"/>
</dbReference>
<evidence type="ECO:0000256" key="8">
    <source>
        <dbReference type="ARBA" id="ARBA00023125"/>
    </source>
</evidence>
<accession>A0A2I1K403</accession>
<name>A0A2I1K403_9LACT</name>
<dbReference type="InterPro" id="IPR036388">
    <property type="entry name" value="WH-like_DNA-bd_sf"/>
</dbReference>
<evidence type="ECO:0000256" key="11">
    <source>
        <dbReference type="ARBA" id="ARBA00023236"/>
    </source>
</evidence>